<feature type="domain" description="GST N-terminal" evidence="1">
    <location>
        <begin position="3"/>
        <end position="85"/>
    </location>
</feature>
<dbReference type="EMBL" id="JAHRWL010000001">
    <property type="protein sequence ID" value="MBV2359966.1"/>
    <property type="molecule type" value="Genomic_DNA"/>
</dbReference>
<evidence type="ECO:0000313" key="3">
    <source>
        <dbReference type="Proteomes" id="UP001166293"/>
    </source>
</evidence>
<dbReference type="Pfam" id="PF13409">
    <property type="entry name" value="GST_N_2"/>
    <property type="match status" value="1"/>
</dbReference>
<dbReference type="PANTHER" id="PTHR42673:SF4">
    <property type="entry name" value="MALEYLACETOACETATE ISOMERASE"/>
    <property type="match status" value="1"/>
</dbReference>
<keyword evidence="3" id="KW-1185">Reference proteome</keyword>
<dbReference type="RefSeq" id="WP_217777747.1">
    <property type="nucleotide sequence ID" value="NZ_JAHRWL010000001.1"/>
</dbReference>
<sequence length="294" mass="31799">MTDTLFLGDYAYSSWSMRVGLLVDRFAIPVARRDVDFNAAKVSDQMLRAAPPARTVPTLVTADGAVIWDSLAIAEELASRFPDKPLWPADPVLRATARSLAAEMHSGFSALRGDCPMHLRTAYKGFQPSDAVRADLARIETIWSFALDRSGGPWLCGGYSIADACFAPVAARIATYDLPVGDTARAYAAAHLADPAFRRWRATGLVKGQTLPWYDRPFATRPWPGPEPLAARATETGTPENAACPYSGKPVAHLMETGGRVFGFCNPLCRDKTAVDPMAWPAFAALLDTPPSSL</sequence>
<evidence type="ECO:0000313" key="2">
    <source>
        <dbReference type="EMBL" id="MBV2359966.1"/>
    </source>
</evidence>
<evidence type="ECO:0000259" key="1">
    <source>
        <dbReference type="PROSITE" id="PS50404"/>
    </source>
</evidence>
<reference evidence="2" key="1">
    <citation type="submission" date="2021-06" db="EMBL/GenBank/DDBJ databases">
        <title>Thalassococcus sp. CAU 1522 isolated from sea sand, Republic of Korea.</title>
        <authorList>
            <person name="Kim W."/>
        </authorList>
    </citation>
    <scope>NUCLEOTIDE SEQUENCE</scope>
    <source>
        <strain evidence="2">CAU 1522</strain>
    </source>
</reference>
<dbReference type="PROSITE" id="PS50404">
    <property type="entry name" value="GST_NTER"/>
    <property type="match status" value="1"/>
</dbReference>
<accession>A0ABS6N7H2</accession>
<proteinExistence type="predicted"/>
<dbReference type="PANTHER" id="PTHR42673">
    <property type="entry name" value="MALEYLACETOACETATE ISOMERASE"/>
    <property type="match status" value="1"/>
</dbReference>
<dbReference type="Proteomes" id="UP001166293">
    <property type="component" value="Unassembled WGS sequence"/>
</dbReference>
<organism evidence="2 3">
    <name type="scientific">Thalassococcus arenae</name>
    <dbReference type="NCBI Taxonomy" id="2851652"/>
    <lineage>
        <taxon>Bacteria</taxon>
        <taxon>Pseudomonadati</taxon>
        <taxon>Pseudomonadota</taxon>
        <taxon>Alphaproteobacteria</taxon>
        <taxon>Rhodobacterales</taxon>
        <taxon>Roseobacteraceae</taxon>
        <taxon>Thalassococcus</taxon>
    </lineage>
</organism>
<protein>
    <submittedName>
        <fullName evidence="2">Glutathione S-transferase N-terminal domain-containing protein</fullName>
    </submittedName>
</protein>
<dbReference type="InterPro" id="IPR004045">
    <property type="entry name" value="Glutathione_S-Trfase_N"/>
</dbReference>
<gene>
    <name evidence="2" type="ORF">KUH32_09280</name>
</gene>
<comment type="caution">
    <text evidence="2">The sequence shown here is derived from an EMBL/GenBank/DDBJ whole genome shotgun (WGS) entry which is preliminary data.</text>
</comment>
<dbReference type="CDD" id="cd03194">
    <property type="entry name" value="GST_C_3"/>
    <property type="match status" value="1"/>
</dbReference>
<name>A0ABS6N7H2_9RHOB</name>